<dbReference type="OrthoDB" id="6369741at2759"/>
<feature type="region of interest" description="Disordered" evidence="1">
    <location>
        <begin position="743"/>
        <end position="762"/>
    </location>
</feature>
<evidence type="ECO:0000256" key="1">
    <source>
        <dbReference type="SAM" id="MobiDB-lite"/>
    </source>
</evidence>
<feature type="compositionally biased region" description="Polar residues" evidence="1">
    <location>
        <begin position="297"/>
        <end position="314"/>
    </location>
</feature>
<dbReference type="AlphaFoldDB" id="A0A8B7P9R2"/>
<evidence type="ECO:0000313" key="3">
    <source>
        <dbReference type="RefSeq" id="XP_018022715.1"/>
    </source>
</evidence>
<sequence length="911" mass="96934">MDTIYSLNELQEKKYAELWKLGKSLGVKGGRIKAEKLIELILELQDEQQLQKPESCVESKSASTTHIPASSTMPFNHGSSNRKDKTECIVADSSTDDSILDVDEMLAGGDLKLSAGKVEPRTDERNESGDNQESNATSAKEQHLDSGKQKMMQLLKPPKRGVAGKRRKSEAPPQPLLESPNMKKRKTRRSAVLENKKMATISRSHHNVCNQGPVEAPVECGHSMLLPCLTELQEEVQGKADIYAVEPVSVGPSEPDASDIKTQESSSESISNLPSKPTSSTTLVDEVNLKRTRSRKLVQNSTTTTKILSSTPGKSNVAPRATRSSLSSSLQTVNDASPRANTPESKGTKSYNLKSGATLDAIVGTSEVTGRLSSDDGSHKTTETKLLMKKVVTTPKRSRSSRLSFSKVSTVPDLSTKNSCSAGSSDAELEVNESSCSGSSSTTFHSSKTTLSTSDSFAIKSDPEVHGASGTSEVTESDAVDSTTEETGATKAPSNAALRASRFESTQARRLSEARRLSSPRVARVEPTFAKPVFAIGRTLAKGPENAPQHNDGNKSSAIPRFMAYAQKVTKMPNFKRIHEKAFSSMQTIDDFVAKKKKLGDSVSKRVQAPAPFVPSVTAVSQVKLNFSEKPQGPNSPVVQFGGSDESVPGAPGPEAPAAAAAVKAEAGTANTAAGTAEAVVGTAEAAVGTAEAAVGTTKAATGPAMAAAGAAEGARPSTAVKSYSSRRLTSLKENLKPATTPRASVLPTWGAGPGRRSSAVPVTPASLLKADNKLSSVKRNKSATVTKKYGTKDRQTDNVHRPVSVSKSAPWERSQKPDIKTSGRKLSVNRTVSADSTKDDVKKQAVGASKLPRFQFTGGAPASQSIKLLASKNPPVMSRADRRAKDQEFIKGVRTNKRFRLQMERRGIDI</sequence>
<feature type="compositionally biased region" description="Basic and acidic residues" evidence="1">
    <location>
        <begin position="791"/>
        <end position="801"/>
    </location>
</feature>
<dbReference type="GO" id="GO:0005874">
    <property type="term" value="C:microtubule"/>
    <property type="evidence" value="ECO:0007669"/>
    <property type="project" value="InterPro"/>
</dbReference>
<feature type="compositionally biased region" description="Low complexity" evidence="1">
    <location>
        <begin position="434"/>
        <end position="454"/>
    </location>
</feature>
<feature type="region of interest" description="Disordered" evidence="1">
    <location>
        <begin position="247"/>
        <end position="353"/>
    </location>
</feature>
<feature type="compositionally biased region" description="Polar residues" evidence="1">
    <location>
        <begin position="129"/>
        <end position="139"/>
    </location>
</feature>
<feature type="region of interest" description="Disordered" evidence="1">
    <location>
        <begin position="111"/>
        <end position="191"/>
    </location>
</feature>
<feature type="compositionally biased region" description="Polar residues" evidence="1">
    <location>
        <begin position="412"/>
        <end position="424"/>
    </location>
</feature>
<dbReference type="KEGG" id="hazt:108678759"/>
<dbReference type="GO" id="GO:0000281">
    <property type="term" value="P:mitotic cytokinesis"/>
    <property type="evidence" value="ECO:0007669"/>
    <property type="project" value="InterPro"/>
</dbReference>
<dbReference type="RefSeq" id="XP_018022715.1">
    <property type="nucleotide sequence ID" value="XM_018167226.2"/>
</dbReference>
<dbReference type="GO" id="GO:0040001">
    <property type="term" value="P:establishment of mitotic spindle localization"/>
    <property type="evidence" value="ECO:0007669"/>
    <property type="project" value="InterPro"/>
</dbReference>
<proteinExistence type="predicted"/>
<dbReference type="GO" id="GO:0005819">
    <property type="term" value="C:spindle"/>
    <property type="evidence" value="ECO:0007669"/>
    <property type="project" value="InterPro"/>
</dbReference>
<feature type="region of interest" description="Disordered" evidence="1">
    <location>
        <begin position="390"/>
        <end position="521"/>
    </location>
</feature>
<protein>
    <submittedName>
        <fullName evidence="3">Uncharacterized protein LOC108678759</fullName>
    </submittedName>
</protein>
<feature type="compositionally biased region" description="Basic and acidic residues" evidence="1">
    <location>
        <begin position="118"/>
        <end position="128"/>
    </location>
</feature>
<dbReference type="Proteomes" id="UP000694843">
    <property type="component" value="Unplaced"/>
</dbReference>
<reference evidence="3" key="1">
    <citation type="submission" date="2025-08" db="UniProtKB">
        <authorList>
            <consortium name="RefSeq"/>
        </authorList>
    </citation>
    <scope>IDENTIFICATION</scope>
</reference>
<evidence type="ECO:0000313" key="2">
    <source>
        <dbReference type="Proteomes" id="UP000694843"/>
    </source>
</evidence>
<feature type="compositionally biased region" description="Basic residues" evidence="1">
    <location>
        <begin position="157"/>
        <end position="168"/>
    </location>
</feature>
<feature type="compositionally biased region" description="Polar residues" evidence="1">
    <location>
        <begin position="469"/>
        <end position="487"/>
    </location>
</feature>
<dbReference type="Pfam" id="PF16006">
    <property type="entry name" value="NUSAP"/>
    <property type="match status" value="1"/>
</dbReference>
<name>A0A8B7P9R2_HYAAZ</name>
<dbReference type="InterPro" id="IPR026756">
    <property type="entry name" value="NuSAP"/>
</dbReference>
<feature type="compositionally biased region" description="Polar residues" evidence="1">
    <location>
        <begin position="58"/>
        <end position="79"/>
    </location>
</feature>
<gene>
    <name evidence="3" type="primary">LOC108678759</name>
</gene>
<feature type="compositionally biased region" description="Polar residues" evidence="1">
    <location>
        <begin position="272"/>
        <end position="283"/>
    </location>
</feature>
<accession>A0A8B7P9R2</accession>
<feature type="compositionally biased region" description="Polar residues" evidence="1">
    <location>
        <begin position="322"/>
        <end position="353"/>
    </location>
</feature>
<feature type="region of interest" description="Disordered" evidence="1">
    <location>
        <begin position="628"/>
        <end position="656"/>
    </location>
</feature>
<feature type="region of interest" description="Disordered" evidence="1">
    <location>
        <begin position="49"/>
        <end position="89"/>
    </location>
</feature>
<dbReference type="GeneID" id="108678759"/>
<keyword evidence="2" id="KW-1185">Reference proteome</keyword>
<feature type="region of interest" description="Disordered" evidence="1">
    <location>
        <begin position="779"/>
        <end position="825"/>
    </location>
</feature>
<organism evidence="2 3">
    <name type="scientific">Hyalella azteca</name>
    <name type="common">Amphipod</name>
    <dbReference type="NCBI Taxonomy" id="294128"/>
    <lineage>
        <taxon>Eukaryota</taxon>
        <taxon>Metazoa</taxon>
        <taxon>Ecdysozoa</taxon>
        <taxon>Arthropoda</taxon>
        <taxon>Crustacea</taxon>
        <taxon>Multicrustacea</taxon>
        <taxon>Malacostraca</taxon>
        <taxon>Eumalacostraca</taxon>
        <taxon>Peracarida</taxon>
        <taxon>Amphipoda</taxon>
        <taxon>Senticaudata</taxon>
        <taxon>Talitrida</taxon>
        <taxon>Talitroidea</taxon>
        <taxon>Hyalellidae</taxon>
        <taxon>Hyalella</taxon>
    </lineage>
</organism>